<dbReference type="Proteomes" id="UP001596472">
    <property type="component" value="Unassembled WGS sequence"/>
</dbReference>
<dbReference type="PANTHER" id="PTHR32552">
    <property type="entry name" value="FERRICHROME IRON RECEPTOR-RELATED"/>
    <property type="match status" value="1"/>
</dbReference>
<dbReference type="InterPro" id="IPR012910">
    <property type="entry name" value="Plug_dom"/>
</dbReference>
<keyword evidence="7 10" id="KW-0472">Membrane</keyword>
<name>A0ABW2L7G1_9BACT</name>
<dbReference type="RefSeq" id="WP_379713537.1">
    <property type="nucleotide sequence ID" value="NZ_JBHTBS010000007.1"/>
</dbReference>
<evidence type="ECO:0000313" key="14">
    <source>
        <dbReference type="EMBL" id="MFC7338326.1"/>
    </source>
</evidence>
<dbReference type="PANTHER" id="PTHR32552:SF83">
    <property type="entry name" value="BLR3904 PROTEIN"/>
    <property type="match status" value="1"/>
</dbReference>
<evidence type="ECO:0000256" key="9">
    <source>
        <dbReference type="ARBA" id="ARBA00023237"/>
    </source>
</evidence>
<gene>
    <name evidence="14" type="ORF">ACFQY0_14125</name>
</gene>
<proteinExistence type="inferred from homology"/>
<dbReference type="NCBIfam" id="TIGR01783">
    <property type="entry name" value="TonB-siderophor"/>
    <property type="match status" value="1"/>
</dbReference>
<organism evidence="14 15">
    <name type="scientific">Haloferula chungangensis</name>
    <dbReference type="NCBI Taxonomy" id="1048331"/>
    <lineage>
        <taxon>Bacteria</taxon>
        <taxon>Pseudomonadati</taxon>
        <taxon>Verrucomicrobiota</taxon>
        <taxon>Verrucomicrobiia</taxon>
        <taxon>Verrucomicrobiales</taxon>
        <taxon>Verrucomicrobiaceae</taxon>
        <taxon>Haloferula</taxon>
    </lineage>
</organism>
<evidence type="ECO:0000259" key="12">
    <source>
        <dbReference type="Pfam" id="PF00593"/>
    </source>
</evidence>
<dbReference type="Gene3D" id="2.40.170.20">
    <property type="entry name" value="TonB-dependent receptor, beta-barrel domain"/>
    <property type="match status" value="1"/>
</dbReference>
<evidence type="ECO:0000256" key="1">
    <source>
        <dbReference type="ARBA" id="ARBA00004571"/>
    </source>
</evidence>
<keyword evidence="3 10" id="KW-0813">Transport</keyword>
<keyword evidence="5 10" id="KW-0812">Transmembrane</keyword>
<evidence type="ECO:0000256" key="8">
    <source>
        <dbReference type="ARBA" id="ARBA00023170"/>
    </source>
</evidence>
<dbReference type="InterPro" id="IPR000531">
    <property type="entry name" value="Beta-barrel_TonB"/>
</dbReference>
<feature type="domain" description="TonB-dependent receptor-like beta-barrel" evidence="12">
    <location>
        <begin position="252"/>
        <end position="709"/>
    </location>
</feature>
<keyword evidence="15" id="KW-1185">Reference proteome</keyword>
<keyword evidence="6 11" id="KW-0798">TonB box</keyword>
<dbReference type="InterPro" id="IPR036942">
    <property type="entry name" value="Beta-barrel_TonB_sf"/>
</dbReference>
<reference evidence="15" key="1">
    <citation type="journal article" date="2019" name="Int. J. Syst. Evol. Microbiol.">
        <title>The Global Catalogue of Microorganisms (GCM) 10K type strain sequencing project: providing services to taxonomists for standard genome sequencing and annotation.</title>
        <authorList>
            <consortium name="The Broad Institute Genomics Platform"/>
            <consortium name="The Broad Institute Genome Sequencing Center for Infectious Disease"/>
            <person name="Wu L."/>
            <person name="Ma J."/>
        </authorList>
    </citation>
    <scope>NUCLEOTIDE SEQUENCE [LARGE SCALE GENOMIC DNA]</scope>
    <source>
        <strain evidence="15">CGMCC 4.1467</strain>
    </source>
</reference>
<dbReference type="CDD" id="cd01347">
    <property type="entry name" value="ligand_gated_channel"/>
    <property type="match status" value="1"/>
</dbReference>
<dbReference type="Gene3D" id="2.170.130.10">
    <property type="entry name" value="TonB-dependent receptor, plug domain"/>
    <property type="match status" value="1"/>
</dbReference>
<comment type="similarity">
    <text evidence="2 10 11">Belongs to the TonB-dependent receptor family.</text>
</comment>
<comment type="caution">
    <text evidence="14">The sequence shown here is derived from an EMBL/GenBank/DDBJ whole genome shotgun (WGS) entry which is preliminary data.</text>
</comment>
<dbReference type="EMBL" id="JBHTBS010000007">
    <property type="protein sequence ID" value="MFC7338326.1"/>
    <property type="molecule type" value="Genomic_DNA"/>
</dbReference>
<evidence type="ECO:0000259" key="13">
    <source>
        <dbReference type="Pfam" id="PF07715"/>
    </source>
</evidence>
<sequence>MKSTTLRTFPTNRQSLAFAGTIVTLGQMANPALSATPAETTDGDDEPVDDLAELVVESEDKVLYKPERLASPKFTQPIVDVPQTISVIPKEVIQEQNATSLRDVLRNTPGISIQAGEGGAPPGDNLSIRGFNSRDNIYVDGVRDFGGYTRDPFNLEQVEVAKGPSSTNNGRGSTGGSINLVNKKPRDEKFYDFMLGGGTDNYGRATVDINQDLSWCEGAAIRFNAVYHNADTPGRNIATEERWGVAPSITFGLGSDTRATLSYFYLGSDGIPDYGIPWVASPNTAIPGFVDQIAPVSYENFYGLKSRDYLTNETHIGTIELEHDFSDSLRLRNLTRYGFTNTDLSVTAPRFADEDPTTPGNQYGTTIRRTDWKSRDQNDTIFANLTDLNYDFETGSLSHQLVAGIEVAREDSKNMNRVDLNLANAPNTDLFAPNPYDPYVPAIVRDGTFNSADSTSFAAYVFDTIEFGPHWQFDGGLRWDYYDFNFRNATVGSVQNVSDALSYRAAVTYKPCEEGSIYLGYGTSFDPSASSPVYAVRGTNLTSLLSDPEESATLELGTKWLVLEERVLLTAAIFQTDKTNARTTDPVTGNTYLSGNQRVQGFELGVSGTVTDWWRVTGGYAFLDSEVRSSAVASEIGKNLSNTPENTFSLWNVFTLPGGFSTGIGTTYVGSRYSNDSNTREASAYWLVDAMLAYQINERISLQLNLNNLLDEDYIDQVGGGHAVPGAGRSAVVSTSFSF</sequence>
<evidence type="ECO:0000256" key="5">
    <source>
        <dbReference type="ARBA" id="ARBA00022692"/>
    </source>
</evidence>
<comment type="subcellular location">
    <subcellularLocation>
        <location evidence="1 10">Cell outer membrane</location>
        <topology evidence="1 10">Multi-pass membrane protein</topology>
    </subcellularLocation>
</comment>
<evidence type="ECO:0000256" key="11">
    <source>
        <dbReference type="RuleBase" id="RU003357"/>
    </source>
</evidence>
<accession>A0ABW2L7G1</accession>
<dbReference type="Pfam" id="PF07715">
    <property type="entry name" value="Plug"/>
    <property type="match status" value="1"/>
</dbReference>
<dbReference type="InterPro" id="IPR010105">
    <property type="entry name" value="TonB_sidphr_rcpt"/>
</dbReference>
<evidence type="ECO:0000256" key="6">
    <source>
        <dbReference type="ARBA" id="ARBA00023077"/>
    </source>
</evidence>
<evidence type="ECO:0000256" key="10">
    <source>
        <dbReference type="PROSITE-ProRule" id="PRU01360"/>
    </source>
</evidence>
<evidence type="ECO:0000313" key="15">
    <source>
        <dbReference type="Proteomes" id="UP001596472"/>
    </source>
</evidence>
<keyword evidence="9 10" id="KW-0998">Cell outer membrane</keyword>
<dbReference type="InterPro" id="IPR039426">
    <property type="entry name" value="TonB-dep_rcpt-like"/>
</dbReference>
<feature type="domain" description="TonB-dependent receptor plug" evidence="13">
    <location>
        <begin position="79"/>
        <end position="176"/>
    </location>
</feature>
<keyword evidence="4 10" id="KW-1134">Transmembrane beta strand</keyword>
<dbReference type="PROSITE" id="PS52016">
    <property type="entry name" value="TONB_DEPENDENT_REC_3"/>
    <property type="match status" value="1"/>
</dbReference>
<evidence type="ECO:0000256" key="7">
    <source>
        <dbReference type="ARBA" id="ARBA00023136"/>
    </source>
</evidence>
<keyword evidence="8 14" id="KW-0675">Receptor</keyword>
<dbReference type="SUPFAM" id="SSF56935">
    <property type="entry name" value="Porins"/>
    <property type="match status" value="1"/>
</dbReference>
<evidence type="ECO:0000256" key="2">
    <source>
        <dbReference type="ARBA" id="ARBA00009810"/>
    </source>
</evidence>
<evidence type="ECO:0000256" key="4">
    <source>
        <dbReference type="ARBA" id="ARBA00022452"/>
    </source>
</evidence>
<dbReference type="Pfam" id="PF00593">
    <property type="entry name" value="TonB_dep_Rec_b-barrel"/>
    <property type="match status" value="1"/>
</dbReference>
<evidence type="ECO:0000256" key="3">
    <source>
        <dbReference type="ARBA" id="ARBA00022448"/>
    </source>
</evidence>
<dbReference type="InterPro" id="IPR037066">
    <property type="entry name" value="Plug_dom_sf"/>
</dbReference>
<protein>
    <submittedName>
        <fullName evidence="14">TonB-dependent receptor</fullName>
    </submittedName>
</protein>